<sequence length="234" mass="26198">MRKASTGSGVLTANCDAPCPPASIVLRRVLYPLRVLRPAPRPLGCHISKAGRVACLISWMHSAPERGRQVFRKSVHLQSPVAQLVRANDPTGGHLPIHSDQSTFIHDEAPGVWDKSSQGERSAITRYLHRPKAVGLFSLNTQQCASLYSHTHTDRQPRLVRRVALMQTCCSVLLRLLFLLYLAVFLGHLRETFRPWSMEHAEPAGCSLVLTCFASPDSAAETQIPKERWWYPYL</sequence>
<evidence type="ECO:0000313" key="3">
    <source>
        <dbReference type="Proteomes" id="UP001301769"/>
    </source>
</evidence>
<dbReference type="EMBL" id="MU858194">
    <property type="protein sequence ID" value="KAK4209785.1"/>
    <property type="molecule type" value="Genomic_DNA"/>
</dbReference>
<keyword evidence="1" id="KW-0472">Membrane</keyword>
<feature type="transmembrane region" description="Helical" evidence="1">
    <location>
        <begin position="172"/>
        <end position="189"/>
    </location>
</feature>
<proteinExistence type="predicted"/>
<reference evidence="2" key="2">
    <citation type="submission" date="2023-05" db="EMBL/GenBank/DDBJ databases">
        <authorList>
            <consortium name="Lawrence Berkeley National Laboratory"/>
            <person name="Steindorff A."/>
            <person name="Hensen N."/>
            <person name="Bonometti L."/>
            <person name="Westerberg I."/>
            <person name="Brannstrom I.O."/>
            <person name="Guillou S."/>
            <person name="Cros-Aarteil S."/>
            <person name="Calhoun S."/>
            <person name="Haridas S."/>
            <person name="Kuo A."/>
            <person name="Mondo S."/>
            <person name="Pangilinan J."/>
            <person name="Riley R."/>
            <person name="Labutti K."/>
            <person name="Andreopoulos B."/>
            <person name="Lipzen A."/>
            <person name="Chen C."/>
            <person name="Yanf M."/>
            <person name="Daum C."/>
            <person name="Ng V."/>
            <person name="Clum A."/>
            <person name="Ohm R."/>
            <person name="Martin F."/>
            <person name="Silar P."/>
            <person name="Natvig D."/>
            <person name="Lalanne C."/>
            <person name="Gautier V."/>
            <person name="Ament-Velasquez S.L."/>
            <person name="Kruys A."/>
            <person name="Hutchinson M.I."/>
            <person name="Powell A.J."/>
            <person name="Barry K."/>
            <person name="Miller A.N."/>
            <person name="Grigoriev I.V."/>
            <person name="Debuchy R."/>
            <person name="Gladieux P."/>
            <person name="Thoren M.H."/>
            <person name="Johannesson H."/>
        </authorList>
    </citation>
    <scope>NUCLEOTIDE SEQUENCE</scope>
    <source>
        <strain evidence="2">PSN293</strain>
    </source>
</reference>
<dbReference type="Proteomes" id="UP001301769">
    <property type="component" value="Unassembled WGS sequence"/>
</dbReference>
<keyword evidence="1" id="KW-1133">Transmembrane helix</keyword>
<keyword evidence="1" id="KW-0812">Transmembrane</keyword>
<protein>
    <submittedName>
        <fullName evidence="2">Uncharacterized protein</fullName>
    </submittedName>
</protein>
<evidence type="ECO:0000256" key="1">
    <source>
        <dbReference type="SAM" id="Phobius"/>
    </source>
</evidence>
<accession>A0AAN7B6C9</accession>
<keyword evidence="3" id="KW-1185">Reference proteome</keyword>
<organism evidence="2 3">
    <name type="scientific">Rhypophila decipiens</name>
    <dbReference type="NCBI Taxonomy" id="261697"/>
    <lineage>
        <taxon>Eukaryota</taxon>
        <taxon>Fungi</taxon>
        <taxon>Dikarya</taxon>
        <taxon>Ascomycota</taxon>
        <taxon>Pezizomycotina</taxon>
        <taxon>Sordariomycetes</taxon>
        <taxon>Sordariomycetidae</taxon>
        <taxon>Sordariales</taxon>
        <taxon>Naviculisporaceae</taxon>
        <taxon>Rhypophila</taxon>
    </lineage>
</organism>
<dbReference type="AlphaFoldDB" id="A0AAN7B6C9"/>
<comment type="caution">
    <text evidence="2">The sequence shown here is derived from an EMBL/GenBank/DDBJ whole genome shotgun (WGS) entry which is preliminary data.</text>
</comment>
<gene>
    <name evidence="2" type="ORF">QBC37DRAFT_47917</name>
</gene>
<evidence type="ECO:0000313" key="2">
    <source>
        <dbReference type="EMBL" id="KAK4209785.1"/>
    </source>
</evidence>
<name>A0AAN7B6C9_9PEZI</name>
<reference evidence="2" key="1">
    <citation type="journal article" date="2023" name="Mol. Phylogenet. Evol.">
        <title>Genome-scale phylogeny and comparative genomics of the fungal order Sordariales.</title>
        <authorList>
            <person name="Hensen N."/>
            <person name="Bonometti L."/>
            <person name="Westerberg I."/>
            <person name="Brannstrom I.O."/>
            <person name="Guillou S."/>
            <person name="Cros-Aarteil S."/>
            <person name="Calhoun S."/>
            <person name="Haridas S."/>
            <person name="Kuo A."/>
            <person name="Mondo S."/>
            <person name="Pangilinan J."/>
            <person name="Riley R."/>
            <person name="LaButti K."/>
            <person name="Andreopoulos B."/>
            <person name="Lipzen A."/>
            <person name="Chen C."/>
            <person name="Yan M."/>
            <person name="Daum C."/>
            <person name="Ng V."/>
            <person name="Clum A."/>
            <person name="Steindorff A."/>
            <person name="Ohm R.A."/>
            <person name="Martin F."/>
            <person name="Silar P."/>
            <person name="Natvig D.O."/>
            <person name="Lalanne C."/>
            <person name="Gautier V."/>
            <person name="Ament-Velasquez S.L."/>
            <person name="Kruys A."/>
            <person name="Hutchinson M.I."/>
            <person name="Powell A.J."/>
            <person name="Barry K."/>
            <person name="Miller A.N."/>
            <person name="Grigoriev I.V."/>
            <person name="Debuchy R."/>
            <person name="Gladieux P."/>
            <person name="Hiltunen Thoren M."/>
            <person name="Johannesson H."/>
        </authorList>
    </citation>
    <scope>NUCLEOTIDE SEQUENCE</scope>
    <source>
        <strain evidence="2">PSN293</strain>
    </source>
</reference>